<gene>
    <name evidence="2" type="ORF">NCTC10181_00016</name>
</gene>
<feature type="region of interest" description="Disordered" evidence="1">
    <location>
        <begin position="233"/>
        <end position="349"/>
    </location>
</feature>
<feature type="compositionally biased region" description="Basic and acidic residues" evidence="1">
    <location>
        <begin position="236"/>
        <end position="260"/>
    </location>
</feature>
<evidence type="ECO:0000313" key="3">
    <source>
        <dbReference type="Proteomes" id="UP000290985"/>
    </source>
</evidence>
<feature type="region of interest" description="Disordered" evidence="1">
    <location>
        <begin position="39"/>
        <end position="113"/>
    </location>
</feature>
<proteinExistence type="predicted"/>
<feature type="compositionally biased region" description="Polar residues" evidence="1">
    <location>
        <begin position="319"/>
        <end position="349"/>
    </location>
</feature>
<reference evidence="2 3" key="1">
    <citation type="submission" date="2019-01" db="EMBL/GenBank/DDBJ databases">
        <authorList>
            <consortium name="Pathogen Informatics"/>
        </authorList>
    </citation>
    <scope>NUCLEOTIDE SEQUENCE [LARGE SCALE GENOMIC DNA]</scope>
    <source>
        <strain evidence="2 3">NCTC10181</strain>
    </source>
</reference>
<feature type="compositionally biased region" description="Polar residues" evidence="1">
    <location>
        <begin position="264"/>
        <end position="275"/>
    </location>
</feature>
<dbReference type="EMBL" id="LR215036">
    <property type="protein sequence ID" value="VEU74186.1"/>
    <property type="molecule type" value="Genomic_DNA"/>
</dbReference>
<feature type="compositionally biased region" description="Low complexity" evidence="1">
    <location>
        <begin position="61"/>
        <end position="72"/>
    </location>
</feature>
<sequence length="375" mass="41118">MWKNSTYLYNTLVMKRNRVLKNLFILATPSIISIASLSCSTPTKSPQKDGDSQGNTVSQITPPTQTQPPNQQRKPDPTPQPKPETPPKENSKPNEGNGSPNLGTGTGTGTTPILSESFKQLKAEIKKLSLYNDQYTKEVYDQYFKNLKSRKDSFVNAKYSAKQFEDDANRLAKYYFEALELSEALKTKTNSEVKAYVDSLKSQGDSIFKVENGVTTVNVLEINSLFNKLNLQNSKNVEEKQPKPEPETKSASESGKDSSSKEGTPSSNTDPSTESSGDDKSIDVGTNSMSSKESEGSPDMKNSSEKEKVMKTDKDPMENSRTQGMSGENGVSTTGTNPDSMSQESTTQPSFVKNLTQGLKRLISLIPGLGWLTSK</sequence>
<keyword evidence="3" id="KW-1185">Reference proteome</keyword>
<dbReference type="AlphaFoldDB" id="A0A449B0T8"/>
<dbReference type="KEGG" id="mcit:NCTC10181_00016"/>
<name>A0A449B0T8_9BACT</name>
<evidence type="ECO:0000256" key="1">
    <source>
        <dbReference type="SAM" id="MobiDB-lite"/>
    </source>
</evidence>
<evidence type="ECO:0000313" key="2">
    <source>
        <dbReference type="EMBL" id="VEU74186.1"/>
    </source>
</evidence>
<dbReference type="Proteomes" id="UP000290985">
    <property type="component" value="Chromosome"/>
</dbReference>
<organism evidence="2 3">
    <name type="scientific">Mycoplasmopsis citelli</name>
    <dbReference type="NCBI Taxonomy" id="171281"/>
    <lineage>
        <taxon>Bacteria</taxon>
        <taxon>Bacillati</taxon>
        <taxon>Mycoplasmatota</taxon>
        <taxon>Mycoplasmoidales</taxon>
        <taxon>Metamycoplasmataceae</taxon>
        <taxon>Mycoplasmopsis</taxon>
    </lineage>
</organism>
<feature type="compositionally biased region" description="Polar residues" evidence="1">
    <location>
        <begin position="93"/>
        <end position="102"/>
    </location>
</feature>
<feature type="compositionally biased region" description="Basic and acidic residues" evidence="1">
    <location>
        <begin position="302"/>
        <end position="318"/>
    </location>
</feature>
<protein>
    <submittedName>
        <fullName evidence="2">Uncharacterized protein</fullName>
    </submittedName>
</protein>
<accession>A0A449B0T8</accession>